<organism evidence="1">
    <name type="scientific">marine sediment metagenome</name>
    <dbReference type="NCBI Taxonomy" id="412755"/>
    <lineage>
        <taxon>unclassified sequences</taxon>
        <taxon>metagenomes</taxon>
        <taxon>ecological metagenomes</taxon>
    </lineage>
</organism>
<evidence type="ECO:0000313" key="1">
    <source>
        <dbReference type="EMBL" id="KKO11800.1"/>
    </source>
</evidence>
<reference evidence="1" key="1">
    <citation type="journal article" date="2015" name="Nature">
        <title>Complex archaea that bridge the gap between prokaryotes and eukaryotes.</title>
        <authorList>
            <person name="Spang A."/>
            <person name="Saw J.H."/>
            <person name="Jorgensen S.L."/>
            <person name="Zaremba-Niedzwiedzka K."/>
            <person name="Martijn J."/>
            <person name="Lind A.E."/>
            <person name="van Eijk R."/>
            <person name="Schleper C."/>
            <person name="Guy L."/>
            <person name="Ettema T.J."/>
        </authorList>
    </citation>
    <scope>NUCLEOTIDE SEQUENCE</scope>
</reference>
<protein>
    <recommendedName>
        <fullName evidence="2">Porin domain-containing protein</fullName>
    </recommendedName>
</protein>
<dbReference type="AlphaFoldDB" id="A0A0F9W671"/>
<gene>
    <name evidence="1" type="ORF">LCGC14_0013040</name>
</gene>
<dbReference type="InterPro" id="IPR023614">
    <property type="entry name" value="Porin_dom_sf"/>
</dbReference>
<dbReference type="Gene3D" id="2.40.160.10">
    <property type="entry name" value="Porin"/>
    <property type="match status" value="1"/>
</dbReference>
<name>A0A0F9W671_9ZZZZ</name>
<dbReference type="SUPFAM" id="SSF56935">
    <property type="entry name" value="Porins"/>
    <property type="match status" value="1"/>
</dbReference>
<comment type="caution">
    <text evidence="1">The sequence shown here is derived from an EMBL/GenBank/DDBJ whole genome shotgun (WGS) entry which is preliminary data.</text>
</comment>
<sequence length="360" mass="38198">MTAISVAATGTAWAQPEFDVRGRAHFDAAFVDADNNPELGSGTLLRRGRLGVDGTLTDDWDFQIEYDFAGGSASANDVRLRRSLGPGRVIIGQVKVPMGLSEIASSNNITFIERSAPSNLVVDSRRLGLSYHMSQGPIIFQSMVYTNAINQSSTGNDPIGVAGRVVFNPVNDGSSVIHLGVSGAVEDLGTKNSIRLRERPESRPANGVRVIDTGSISNVSSTAKLGLELAYQAGPFSAEAEYLSVNLDRDGASSPSFGGYHVQASYVLTGESRSYRGGVFGGISPSGSSGAWEVAARYSSADLDDSGIVGGEMDNVTLGVNYYVSSNLRFMANLIFSDVTDGRFGDENVNIFLMRAAYSF</sequence>
<evidence type="ECO:0008006" key="2">
    <source>
        <dbReference type="Google" id="ProtNLM"/>
    </source>
</evidence>
<accession>A0A0F9W671</accession>
<dbReference type="InterPro" id="IPR010870">
    <property type="entry name" value="Porin_O/P"/>
</dbReference>
<proteinExistence type="predicted"/>
<dbReference type="EMBL" id="LAZR01000002">
    <property type="protein sequence ID" value="KKO11800.1"/>
    <property type="molecule type" value="Genomic_DNA"/>
</dbReference>
<dbReference type="Pfam" id="PF07396">
    <property type="entry name" value="Porin_O_P"/>
    <property type="match status" value="1"/>
</dbReference>